<dbReference type="InterPro" id="IPR023753">
    <property type="entry name" value="FAD/NAD-binding_dom"/>
</dbReference>
<comment type="caution">
    <text evidence="13">The sequence shown here is derived from an EMBL/GenBank/DDBJ whole genome shotgun (WGS) entry which is preliminary data.</text>
</comment>
<evidence type="ECO:0000256" key="9">
    <source>
        <dbReference type="ARBA" id="ARBA00049578"/>
    </source>
</evidence>
<dbReference type="Gene3D" id="3.50.50.60">
    <property type="entry name" value="FAD/NAD(P)-binding domain"/>
    <property type="match status" value="2"/>
</dbReference>
<dbReference type="InterPro" id="IPR017896">
    <property type="entry name" value="4Fe4S_Fe-S-bd"/>
</dbReference>
<dbReference type="AlphaFoldDB" id="A0A9X1UHR3"/>
<dbReference type="RefSeq" id="WP_238464200.1">
    <property type="nucleotide sequence ID" value="NZ_JAKLJA010000008.1"/>
</dbReference>
<keyword evidence="2" id="KW-0285">Flavoprotein</keyword>
<comment type="function">
    <text evidence="9">Involved in pyrimidine base degradation. Catalyzes physiologically the reduction of uracil to 5,6-dihydrouracil (DHU) by using NADH as a specific cosubstrate. It also catalyzes the reverse reaction and the reduction of thymine to 5,6-dihydrothymine (DHT).</text>
</comment>
<protein>
    <recommendedName>
        <fullName evidence="11">dihydrouracil dehydrogenase (NAD(+))</fullName>
        <ecNumber evidence="11">1.3.1.1</ecNumber>
    </recommendedName>
    <alternativeName>
        <fullName evidence="6">Dihydrothymine dehydrogenase</fullName>
    </alternativeName>
    <alternativeName>
        <fullName evidence="5">Dihydrouracil dehydrogenase</fullName>
    </alternativeName>
</protein>
<dbReference type="PROSITE" id="PS51379">
    <property type="entry name" value="4FE4S_FER_2"/>
    <property type="match status" value="1"/>
</dbReference>
<gene>
    <name evidence="13" type="ORF">L5014_13330</name>
</gene>
<dbReference type="EMBL" id="JAKLJA010000008">
    <property type="protein sequence ID" value="MCG5074333.1"/>
    <property type="molecule type" value="Genomic_DNA"/>
</dbReference>
<evidence type="ECO:0000256" key="4">
    <source>
        <dbReference type="ARBA" id="ARBA00023002"/>
    </source>
</evidence>
<comment type="subunit">
    <text evidence="10">Heterotetramer of 2 PreA and 2 PreT subunits.</text>
</comment>
<organism evidence="13 14">
    <name type="scientific">Paraburkholderia tagetis</name>
    <dbReference type="NCBI Taxonomy" id="2913261"/>
    <lineage>
        <taxon>Bacteria</taxon>
        <taxon>Pseudomonadati</taxon>
        <taxon>Pseudomonadota</taxon>
        <taxon>Betaproteobacteria</taxon>
        <taxon>Burkholderiales</taxon>
        <taxon>Burkholderiaceae</taxon>
        <taxon>Paraburkholderia</taxon>
    </lineage>
</organism>
<comment type="catalytic activity">
    <reaction evidence="7">
        <text>5,6-dihydrothymine + NAD(+) = thymine + NADH + H(+)</text>
        <dbReference type="Rhea" id="RHEA:28791"/>
        <dbReference type="ChEBI" id="CHEBI:15378"/>
        <dbReference type="ChEBI" id="CHEBI:17821"/>
        <dbReference type="ChEBI" id="CHEBI:27468"/>
        <dbReference type="ChEBI" id="CHEBI:57540"/>
        <dbReference type="ChEBI" id="CHEBI:57945"/>
        <dbReference type="EC" id="1.3.1.1"/>
    </reaction>
</comment>
<dbReference type="EC" id="1.3.1.1" evidence="11"/>
<evidence type="ECO:0000256" key="11">
    <source>
        <dbReference type="ARBA" id="ARBA00049728"/>
    </source>
</evidence>
<evidence type="ECO:0000256" key="2">
    <source>
        <dbReference type="ARBA" id="ARBA00022630"/>
    </source>
</evidence>
<dbReference type="InterPro" id="IPR009051">
    <property type="entry name" value="Helical_ferredxn"/>
</dbReference>
<evidence type="ECO:0000256" key="7">
    <source>
        <dbReference type="ARBA" id="ARBA00047685"/>
    </source>
</evidence>
<proteinExistence type="predicted"/>
<reference evidence="13" key="1">
    <citation type="submission" date="2022-01" db="EMBL/GenBank/DDBJ databases">
        <title>Genome sequence and assembly of Parabukholderia sp. RG36.</title>
        <authorList>
            <person name="Chhetri G."/>
        </authorList>
    </citation>
    <scope>NUCLEOTIDE SEQUENCE</scope>
    <source>
        <strain evidence="13">RG36</strain>
    </source>
</reference>
<dbReference type="GO" id="GO:0051536">
    <property type="term" value="F:iron-sulfur cluster binding"/>
    <property type="evidence" value="ECO:0007669"/>
    <property type="project" value="InterPro"/>
</dbReference>
<dbReference type="SUPFAM" id="SSF46548">
    <property type="entry name" value="alpha-helical ferredoxin"/>
    <property type="match status" value="1"/>
</dbReference>
<dbReference type="PANTHER" id="PTHR43073">
    <property type="entry name" value="DIHYDROPYRIMIDINE DEHYDROGENASE [NADP(+)]"/>
    <property type="match status" value="1"/>
</dbReference>
<dbReference type="SUPFAM" id="SSF51971">
    <property type="entry name" value="Nucleotide-binding domain"/>
    <property type="match status" value="1"/>
</dbReference>
<comment type="cofactor">
    <cofactor evidence="1">
        <name>FMN</name>
        <dbReference type="ChEBI" id="CHEBI:58210"/>
    </cofactor>
</comment>
<evidence type="ECO:0000256" key="10">
    <source>
        <dbReference type="ARBA" id="ARBA00049714"/>
    </source>
</evidence>
<keyword evidence="14" id="KW-1185">Reference proteome</keyword>
<dbReference type="PRINTS" id="PR00419">
    <property type="entry name" value="ADXRDTASE"/>
</dbReference>
<evidence type="ECO:0000256" key="6">
    <source>
        <dbReference type="ARBA" id="ARBA00032722"/>
    </source>
</evidence>
<evidence type="ECO:0000313" key="13">
    <source>
        <dbReference type="EMBL" id="MCG5074333.1"/>
    </source>
</evidence>
<dbReference type="Pfam" id="PF14691">
    <property type="entry name" value="Fer4_20"/>
    <property type="match status" value="1"/>
</dbReference>
<accession>A0A9X1UHR3</accession>
<dbReference type="InterPro" id="IPR036188">
    <property type="entry name" value="FAD/NAD-bd_sf"/>
</dbReference>
<evidence type="ECO:0000256" key="1">
    <source>
        <dbReference type="ARBA" id="ARBA00001917"/>
    </source>
</evidence>
<dbReference type="Pfam" id="PF07992">
    <property type="entry name" value="Pyr_redox_2"/>
    <property type="match status" value="1"/>
</dbReference>
<dbReference type="GO" id="GO:0004159">
    <property type="term" value="F:dihydropyrimidine dehydrogenase (NAD+) activity"/>
    <property type="evidence" value="ECO:0007669"/>
    <property type="project" value="UniProtKB-EC"/>
</dbReference>
<evidence type="ECO:0000256" key="8">
    <source>
        <dbReference type="ARBA" id="ARBA00048792"/>
    </source>
</evidence>
<name>A0A9X1UHR3_9BURK</name>
<evidence type="ECO:0000259" key="12">
    <source>
        <dbReference type="PROSITE" id="PS51379"/>
    </source>
</evidence>
<dbReference type="Proteomes" id="UP001139308">
    <property type="component" value="Unassembled WGS sequence"/>
</dbReference>
<keyword evidence="4" id="KW-0560">Oxidoreductase</keyword>
<evidence type="ECO:0000313" key="14">
    <source>
        <dbReference type="Proteomes" id="UP001139308"/>
    </source>
</evidence>
<comment type="catalytic activity">
    <reaction evidence="8">
        <text>5,6-dihydrouracil + NAD(+) = uracil + NADH + H(+)</text>
        <dbReference type="Rhea" id="RHEA:20189"/>
        <dbReference type="ChEBI" id="CHEBI:15378"/>
        <dbReference type="ChEBI" id="CHEBI:15901"/>
        <dbReference type="ChEBI" id="CHEBI:17568"/>
        <dbReference type="ChEBI" id="CHEBI:57540"/>
        <dbReference type="ChEBI" id="CHEBI:57945"/>
        <dbReference type="EC" id="1.3.1.1"/>
    </reaction>
</comment>
<dbReference type="PANTHER" id="PTHR43073:SF2">
    <property type="entry name" value="DIHYDROPYRIMIDINE DEHYDROGENASE [NADP(+)]"/>
    <property type="match status" value="1"/>
</dbReference>
<feature type="domain" description="4Fe-4S ferredoxin-type" evidence="12">
    <location>
        <begin position="52"/>
        <end position="85"/>
    </location>
</feature>
<evidence type="ECO:0000256" key="5">
    <source>
        <dbReference type="ARBA" id="ARBA00030119"/>
    </source>
</evidence>
<sequence>MSHSNSRATASATASAAASATTPATQGIAAGRLSAEELGCNFADVAPPLSADAAVVAADRCHYCYDAPCVAACPTGIDIPSFIRKIGNGNLKGAARDILSANPLGGICSRVCPTEILCEGACVRNHQDGEPVRIGALQRHATDFQMVREAEGAAPLFKRTSETGRRVAVVGAGPAGLACAHTLALAGHTVTVFDAREKPGGLNEYGIAAYKTVDGFAQREVEWLLSIGGITIEQGKRLGRDLTLETLRETFDAVFIGVGLGGTQALRIEGDALNGARDAVEFIAQLREAQDLATLPVGRRVVVIGGGNTAIDAAVQSRKLGAEHVTLAYRRGSAQMSATWAEQEFARTQGVTIVEWMKPLRILGADGGAGRVAAVEFERTALDANGVLQGTGAIERIEADMVLKAIGQKLLPAGLEALQLTEGGVRIAVDADGATSLAGVWAGGDCAGHGATDLTVQAVQDGKLAARAIDCYLAAQATKAA</sequence>
<evidence type="ECO:0000256" key="3">
    <source>
        <dbReference type="ARBA" id="ARBA00022643"/>
    </source>
</evidence>
<keyword evidence="3" id="KW-0288">FMN</keyword>
<dbReference type="InterPro" id="IPR028261">
    <property type="entry name" value="DPD_II"/>
</dbReference>
<dbReference type="Gene3D" id="1.10.1060.10">
    <property type="entry name" value="Alpha-helical ferredoxin"/>
    <property type="match status" value="1"/>
</dbReference>